<feature type="domain" description="DUF4143" evidence="2">
    <location>
        <begin position="282"/>
        <end position="413"/>
    </location>
</feature>
<evidence type="ECO:0000313" key="3">
    <source>
        <dbReference type="EMBL" id="NEE02604.1"/>
    </source>
</evidence>
<evidence type="ECO:0000259" key="2">
    <source>
        <dbReference type="Pfam" id="PF13635"/>
    </source>
</evidence>
<proteinExistence type="predicted"/>
<evidence type="ECO:0000313" key="4">
    <source>
        <dbReference type="Proteomes" id="UP000475214"/>
    </source>
</evidence>
<keyword evidence="4" id="KW-1185">Reference proteome</keyword>
<evidence type="ECO:0000259" key="1">
    <source>
        <dbReference type="Pfam" id="PF13173"/>
    </source>
</evidence>
<sequence>MATKVGALAQALAAANPWWRDDSWDLVDPDLVEVARSGIEYRPQCLDDLASGGLYVLRGPRRVGKTVETKRTVADLIASGVAPRRIIRMAVDGWRADELRTLVGRTRLPRLLEGESRYWFLDEITGVSEGWAAAIKWLRDNDPEFRAATVVLTGSNAKGLTHGIGLLAGRRGATGVNRSLLPMGFRSFAHVLNPELARAGVTRQPVAKLRSHDLVEACEELLVWLDVLVDAWETYLHYGGYPQAAVAAKAGQEVPEELLDTLFDVVFRDAFDDTGLSELDTSALLSRMAKGLASPVNISSVAADCDLAMETTKRRLDDLVNNYLLWPCHQVDAMLQPRRRGQRKMYFTDSLLARLAHARNTAWTPPDLTALVEQQIGLALIRGLEADDPGHLHEHDRIAFHRTETGSEVDFVGAGLAGAALEGKYTETGKWVGDARTVNASPWAGVLATRNVLDTSARDNAAWAVPAAMLAYLVDT</sequence>
<reference evidence="3 4" key="1">
    <citation type="submission" date="2020-02" db="EMBL/GenBank/DDBJ databases">
        <authorList>
            <person name="Li X.-J."/>
            <person name="Han X.-M."/>
        </authorList>
    </citation>
    <scope>NUCLEOTIDE SEQUENCE [LARGE SCALE GENOMIC DNA]</scope>
    <source>
        <strain evidence="3 4">CCTCC AB 2017055</strain>
    </source>
</reference>
<dbReference type="Pfam" id="PF13173">
    <property type="entry name" value="AAA_14"/>
    <property type="match status" value="1"/>
</dbReference>
<dbReference type="PANTHER" id="PTHR33295:SF18">
    <property type="entry name" value="AAA+ ATPASE DOMAIN-CONTAINING PROTEIN"/>
    <property type="match status" value="1"/>
</dbReference>
<dbReference type="GO" id="GO:0005524">
    <property type="term" value="F:ATP binding"/>
    <property type="evidence" value="ECO:0007669"/>
    <property type="project" value="UniProtKB-KW"/>
</dbReference>
<gene>
    <name evidence="3" type="ORF">G1H10_20770</name>
</gene>
<dbReference type="InterPro" id="IPR041682">
    <property type="entry name" value="AAA_14"/>
</dbReference>
<keyword evidence="3" id="KW-0547">Nucleotide-binding</keyword>
<keyword evidence="3" id="KW-0067">ATP-binding</keyword>
<comment type="caution">
    <text evidence="3">The sequence shown here is derived from an EMBL/GenBank/DDBJ whole genome shotgun (WGS) entry which is preliminary data.</text>
</comment>
<dbReference type="AlphaFoldDB" id="A0A6L9SDA1"/>
<dbReference type="EMBL" id="JAAGOA010000015">
    <property type="protein sequence ID" value="NEE02604.1"/>
    <property type="molecule type" value="Genomic_DNA"/>
</dbReference>
<accession>A0A6L9SDA1</accession>
<dbReference type="Pfam" id="PF13635">
    <property type="entry name" value="DUF4143"/>
    <property type="match status" value="1"/>
</dbReference>
<dbReference type="RefSeq" id="WP_163741285.1">
    <property type="nucleotide sequence ID" value="NZ_JAAGOA010000015.1"/>
</dbReference>
<dbReference type="PANTHER" id="PTHR33295">
    <property type="entry name" value="ATPASE"/>
    <property type="match status" value="1"/>
</dbReference>
<name>A0A6L9SDA1_9ACTN</name>
<dbReference type="InterPro" id="IPR025420">
    <property type="entry name" value="DUF4143"/>
</dbReference>
<organism evidence="3 4">
    <name type="scientific">Phytoactinopolyspora halotolerans</name>
    <dbReference type="NCBI Taxonomy" id="1981512"/>
    <lineage>
        <taxon>Bacteria</taxon>
        <taxon>Bacillati</taxon>
        <taxon>Actinomycetota</taxon>
        <taxon>Actinomycetes</taxon>
        <taxon>Jiangellales</taxon>
        <taxon>Jiangellaceae</taxon>
        <taxon>Phytoactinopolyspora</taxon>
    </lineage>
</organism>
<feature type="domain" description="AAA" evidence="1">
    <location>
        <begin position="54"/>
        <end position="188"/>
    </location>
</feature>
<protein>
    <submittedName>
        <fullName evidence="3">ATP-binding protein</fullName>
    </submittedName>
</protein>
<dbReference type="Proteomes" id="UP000475214">
    <property type="component" value="Unassembled WGS sequence"/>
</dbReference>